<gene>
    <name evidence="1" type="ORF">NDU88_002762</name>
</gene>
<reference evidence="1" key="1">
    <citation type="journal article" date="2022" name="bioRxiv">
        <title>Sequencing and chromosome-scale assembly of the giantPleurodeles waltlgenome.</title>
        <authorList>
            <person name="Brown T."/>
            <person name="Elewa A."/>
            <person name="Iarovenko S."/>
            <person name="Subramanian E."/>
            <person name="Araus A.J."/>
            <person name="Petzold A."/>
            <person name="Susuki M."/>
            <person name="Suzuki K.-i.T."/>
            <person name="Hayashi T."/>
            <person name="Toyoda A."/>
            <person name="Oliveira C."/>
            <person name="Osipova E."/>
            <person name="Leigh N.D."/>
            <person name="Simon A."/>
            <person name="Yun M.H."/>
        </authorList>
    </citation>
    <scope>NUCLEOTIDE SEQUENCE</scope>
    <source>
        <strain evidence="1">20211129_DDA</strain>
        <tissue evidence="1">Liver</tissue>
    </source>
</reference>
<dbReference type="EMBL" id="JANPWB010000010">
    <property type="protein sequence ID" value="KAJ1136345.1"/>
    <property type="molecule type" value="Genomic_DNA"/>
</dbReference>
<evidence type="ECO:0000313" key="1">
    <source>
        <dbReference type="EMBL" id="KAJ1136345.1"/>
    </source>
</evidence>
<organism evidence="1 2">
    <name type="scientific">Pleurodeles waltl</name>
    <name type="common">Iberian ribbed newt</name>
    <dbReference type="NCBI Taxonomy" id="8319"/>
    <lineage>
        <taxon>Eukaryota</taxon>
        <taxon>Metazoa</taxon>
        <taxon>Chordata</taxon>
        <taxon>Craniata</taxon>
        <taxon>Vertebrata</taxon>
        <taxon>Euteleostomi</taxon>
        <taxon>Amphibia</taxon>
        <taxon>Batrachia</taxon>
        <taxon>Caudata</taxon>
        <taxon>Salamandroidea</taxon>
        <taxon>Salamandridae</taxon>
        <taxon>Pleurodelinae</taxon>
        <taxon>Pleurodeles</taxon>
    </lineage>
</organism>
<evidence type="ECO:0000313" key="2">
    <source>
        <dbReference type="Proteomes" id="UP001066276"/>
    </source>
</evidence>
<dbReference type="Proteomes" id="UP001066276">
    <property type="component" value="Chromosome 6"/>
</dbReference>
<proteinExistence type="predicted"/>
<protein>
    <submittedName>
        <fullName evidence="1">Uncharacterized protein</fullName>
    </submittedName>
</protein>
<dbReference type="AlphaFoldDB" id="A0AAV7QAX6"/>
<keyword evidence="2" id="KW-1185">Reference proteome</keyword>
<name>A0AAV7QAX6_PLEWA</name>
<sequence length="75" mass="8071">MKGTERGGILLKAVVTASLDGRGRSARLIRLLAFKARRLQCHAVTGASAGRERARDCGVYAAAMFPRTRSIIINS</sequence>
<comment type="caution">
    <text evidence="1">The sequence shown here is derived from an EMBL/GenBank/DDBJ whole genome shotgun (WGS) entry which is preliminary data.</text>
</comment>
<accession>A0AAV7QAX6</accession>